<dbReference type="OrthoDB" id="9808936at2"/>
<keyword evidence="2 10" id="KW-0132">Cell division</keyword>
<evidence type="ECO:0000256" key="8">
    <source>
        <dbReference type="ARBA" id="ARBA00023306"/>
    </source>
</evidence>
<comment type="caution">
    <text evidence="13">The sequence shown here is derived from an EMBL/GenBank/DDBJ whole genome shotgun (WGS) entry which is preliminary data.</text>
</comment>
<evidence type="ECO:0000256" key="5">
    <source>
        <dbReference type="ARBA" id="ARBA00022960"/>
    </source>
</evidence>
<evidence type="ECO:0000259" key="11">
    <source>
        <dbReference type="Pfam" id="PF03033"/>
    </source>
</evidence>
<feature type="binding site" evidence="10">
    <location>
        <position position="194"/>
    </location>
    <ligand>
        <name>UDP-N-acetyl-alpha-D-glucosamine</name>
        <dbReference type="ChEBI" id="CHEBI:57705"/>
    </ligand>
</feature>
<comment type="similarity">
    <text evidence="10">Belongs to the glycosyltransferase 28 family. MurG subfamily.</text>
</comment>
<dbReference type="InterPro" id="IPR006009">
    <property type="entry name" value="GlcNAc_MurG"/>
</dbReference>
<dbReference type="GO" id="GO:0051301">
    <property type="term" value="P:cell division"/>
    <property type="evidence" value="ECO:0007669"/>
    <property type="project" value="UniProtKB-KW"/>
</dbReference>
<keyword evidence="14" id="KW-1185">Reference proteome</keyword>
<dbReference type="GO" id="GO:0071555">
    <property type="term" value="P:cell wall organization"/>
    <property type="evidence" value="ECO:0007669"/>
    <property type="project" value="UniProtKB-KW"/>
</dbReference>
<comment type="caution">
    <text evidence="10">Lacks conserved residue(s) required for the propagation of feature annotation.</text>
</comment>
<dbReference type="GO" id="GO:0005886">
    <property type="term" value="C:plasma membrane"/>
    <property type="evidence" value="ECO:0007669"/>
    <property type="project" value="UniProtKB-SubCell"/>
</dbReference>
<keyword evidence="1 10" id="KW-1003">Cell membrane</keyword>
<keyword evidence="8 10" id="KW-0131">Cell cycle</keyword>
<evidence type="ECO:0000256" key="9">
    <source>
        <dbReference type="ARBA" id="ARBA00023316"/>
    </source>
</evidence>
<comment type="catalytic activity">
    <reaction evidence="10">
        <text>di-trans,octa-cis-undecaprenyl diphospho-N-acetyl-alpha-D-muramoyl-L-alanyl-D-glutamyl-meso-2,6-diaminopimeloyl-D-alanyl-D-alanine + UDP-N-acetyl-alpha-D-glucosamine = di-trans,octa-cis-undecaprenyl diphospho-[N-acetyl-alpha-D-glucosaminyl-(1-&gt;4)]-N-acetyl-alpha-D-muramoyl-L-alanyl-D-glutamyl-meso-2,6-diaminopimeloyl-D-alanyl-D-alanine + UDP + H(+)</text>
        <dbReference type="Rhea" id="RHEA:31227"/>
        <dbReference type="ChEBI" id="CHEBI:15378"/>
        <dbReference type="ChEBI" id="CHEBI:57705"/>
        <dbReference type="ChEBI" id="CHEBI:58223"/>
        <dbReference type="ChEBI" id="CHEBI:61387"/>
        <dbReference type="ChEBI" id="CHEBI:61388"/>
        <dbReference type="EC" id="2.4.1.227"/>
    </reaction>
</comment>
<dbReference type="InParanoid" id="A0A317ZHR6"/>
<dbReference type="InterPro" id="IPR007235">
    <property type="entry name" value="Glyco_trans_28_C"/>
</dbReference>
<keyword evidence="4 10" id="KW-0808">Transferase</keyword>
<dbReference type="UniPathway" id="UPA00219"/>
<evidence type="ECO:0000259" key="12">
    <source>
        <dbReference type="Pfam" id="PF04101"/>
    </source>
</evidence>
<dbReference type="InterPro" id="IPR004276">
    <property type="entry name" value="GlycoTrans_28_N"/>
</dbReference>
<evidence type="ECO:0000256" key="1">
    <source>
        <dbReference type="ARBA" id="ARBA00022475"/>
    </source>
</evidence>
<comment type="pathway">
    <text evidence="10">Cell wall biogenesis; peptidoglycan biosynthesis.</text>
</comment>
<comment type="subcellular location">
    <subcellularLocation>
        <location evidence="10">Cell membrane</location>
        <topology evidence="10">Peripheral membrane protein</topology>
        <orientation evidence="10">Cytoplasmic side</orientation>
    </subcellularLocation>
</comment>
<gene>
    <name evidence="10" type="primary">murG</name>
    <name evidence="13" type="ORF">DDZ13_04655</name>
</gene>
<dbReference type="GO" id="GO:0008360">
    <property type="term" value="P:regulation of cell shape"/>
    <property type="evidence" value="ECO:0007669"/>
    <property type="project" value="UniProtKB-KW"/>
</dbReference>
<evidence type="ECO:0000256" key="6">
    <source>
        <dbReference type="ARBA" id="ARBA00022984"/>
    </source>
</evidence>
<sequence>MNKILIACGGTGGHLSPGIAVAEVLQARKHDCLLLISEKQVDSRLVEKYGHLNFLTAPGRAFTGGLLQRVKFIGSLLSSFLFARKLLRDEAPELVLLFGGYLSLGLGLAARLSGVPVAMHEANCVPGRSTRLLKHVASRVYLPDGVRLRGVPPGIVRYYGYPVRDEIKHILKADAARKLKIKVASKLLVIIGGSQGAKSLNDWVTQNFAQLARKGISVYCVTGLGNSSSGTIHEIGHDGSEVTATMVPFSDQMGDVISAADLVISRAGAGSIAEIIRCRAPAILIPYPYAADDHQHANARMHEQHGAGMVLDHDRLDTLADEVNELIFNDALLAKFKLNMERLDRFNSSERIASDLESLCEDYVLARTQPEPEDKV</sequence>
<dbReference type="Proteomes" id="UP000247099">
    <property type="component" value="Unassembled WGS sequence"/>
</dbReference>
<dbReference type="GO" id="GO:0005975">
    <property type="term" value="P:carbohydrate metabolic process"/>
    <property type="evidence" value="ECO:0007669"/>
    <property type="project" value="InterPro"/>
</dbReference>
<feature type="binding site" evidence="10">
    <location>
        <begin position="11"/>
        <end position="13"/>
    </location>
    <ligand>
        <name>UDP-N-acetyl-alpha-D-glucosamine</name>
        <dbReference type="ChEBI" id="CHEBI:57705"/>
    </ligand>
</feature>
<keyword evidence="7 10" id="KW-0472">Membrane</keyword>
<dbReference type="EMBL" id="QHJQ01000002">
    <property type="protein sequence ID" value="PXA05254.1"/>
    <property type="molecule type" value="Genomic_DNA"/>
</dbReference>
<comment type="function">
    <text evidence="10">Cell wall formation. Catalyzes the transfer of a GlcNAc subunit on undecaprenyl-pyrophosphoryl-MurNAc-pentapeptide (lipid intermediate I) to form undecaprenyl-pyrophosphoryl-MurNAc-(pentapeptide)GlcNAc (lipid intermediate II).</text>
</comment>
<dbReference type="SUPFAM" id="SSF53756">
    <property type="entry name" value="UDP-Glycosyltransferase/glycogen phosphorylase"/>
    <property type="match status" value="1"/>
</dbReference>
<keyword evidence="6 10" id="KW-0573">Peptidoglycan synthesis</keyword>
<feature type="binding site" evidence="10">
    <location>
        <position position="123"/>
    </location>
    <ligand>
        <name>UDP-N-acetyl-alpha-D-glucosamine</name>
        <dbReference type="ChEBI" id="CHEBI:57705"/>
    </ligand>
</feature>
<evidence type="ECO:0000256" key="10">
    <source>
        <dbReference type="HAMAP-Rule" id="MF_00033"/>
    </source>
</evidence>
<keyword evidence="3 10" id="KW-0328">Glycosyltransferase</keyword>
<feature type="binding site" evidence="10">
    <location>
        <position position="164"/>
    </location>
    <ligand>
        <name>UDP-N-acetyl-alpha-D-glucosamine</name>
        <dbReference type="ChEBI" id="CHEBI:57705"/>
    </ligand>
</feature>
<evidence type="ECO:0000313" key="13">
    <source>
        <dbReference type="EMBL" id="PXA05254.1"/>
    </source>
</evidence>
<name>A0A317ZHR6_9BACT</name>
<dbReference type="PANTHER" id="PTHR21015">
    <property type="entry name" value="UDP-N-ACETYLGLUCOSAMINE--N-ACETYLMURAMYL-(PENTAPEPTIDE) PYROPHOSPHORYL-UNDECAPRENOL N-ACETYLGLUCOSAMINE TRANSFERASE 1"/>
    <property type="match status" value="1"/>
</dbReference>
<dbReference type="HAMAP" id="MF_00033">
    <property type="entry name" value="MurG"/>
    <property type="match status" value="1"/>
</dbReference>
<reference evidence="13 14" key="1">
    <citation type="submission" date="2018-05" db="EMBL/GenBank/DDBJ databases">
        <title>Coraliomargarita sinensis sp. nov., isolated from a marine solar saltern.</title>
        <authorList>
            <person name="Zhou L.Y."/>
        </authorList>
    </citation>
    <scope>NUCLEOTIDE SEQUENCE [LARGE SCALE GENOMIC DNA]</scope>
    <source>
        <strain evidence="13 14">WN38</strain>
    </source>
</reference>
<evidence type="ECO:0000313" key="14">
    <source>
        <dbReference type="Proteomes" id="UP000247099"/>
    </source>
</evidence>
<feature type="domain" description="Glycosyl transferase family 28 C-terminal" evidence="12">
    <location>
        <begin position="188"/>
        <end position="331"/>
    </location>
</feature>
<feature type="domain" description="Glycosyltransferase family 28 N-terminal" evidence="11">
    <location>
        <begin position="4"/>
        <end position="141"/>
    </location>
</feature>
<proteinExistence type="inferred from homology"/>
<keyword evidence="5 10" id="KW-0133">Cell shape</keyword>
<keyword evidence="9 10" id="KW-0961">Cell wall biogenesis/degradation</keyword>
<evidence type="ECO:0000256" key="4">
    <source>
        <dbReference type="ARBA" id="ARBA00022679"/>
    </source>
</evidence>
<evidence type="ECO:0000256" key="7">
    <source>
        <dbReference type="ARBA" id="ARBA00023136"/>
    </source>
</evidence>
<dbReference type="RefSeq" id="WP_110130255.1">
    <property type="nucleotide sequence ID" value="NZ_QHJQ01000002.1"/>
</dbReference>
<dbReference type="CDD" id="cd03785">
    <property type="entry name" value="GT28_MurG"/>
    <property type="match status" value="1"/>
</dbReference>
<dbReference type="Pfam" id="PF04101">
    <property type="entry name" value="Glyco_tran_28_C"/>
    <property type="match status" value="1"/>
</dbReference>
<protein>
    <recommendedName>
        <fullName evidence="10">UDP-N-acetylglucosamine--N-acetylmuramyl-(pentapeptide) pyrophosphoryl-undecaprenol N-acetylglucosamine transferase</fullName>
        <ecNumber evidence="10">2.4.1.227</ecNumber>
    </recommendedName>
    <alternativeName>
        <fullName evidence="10">Undecaprenyl-PP-MurNAc-pentapeptide-UDPGlcNAc GlcNAc transferase</fullName>
    </alternativeName>
</protein>
<dbReference type="EC" id="2.4.1.227" evidence="10"/>
<accession>A0A317ZHR6</accession>
<dbReference type="Pfam" id="PF03033">
    <property type="entry name" value="Glyco_transf_28"/>
    <property type="match status" value="1"/>
</dbReference>
<evidence type="ECO:0000256" key="3">
    <source>
        <dbReference type="ARBA" id="ARBA00022676"/>
    </source>
</evidence>
<dbReference type="GO" id="GO:0051991">
    <property type="term" value="F:UDP-N-acetyl-D-glucosamine:N-acetylmuramoyl-L-alanyl-D-glutamyl-meso-2,6-diaminopimelyl-D-alanyl-D-alanine-diphosphoundecaprenol 4-beta-N-acetylglucosaminlytransferase activity"/>
    <property type="evidence" value="ECO:0007669"/>
    <property type="project" value="RHEA"/>
</dbReference>
<evidence type="ECO:0000256" key="2">
    <source>
        <dbReference type="ARBA" id="ARBA00022618"/>
    </source>
</evidence>
<feature type="binding site" evidence="10">
    <location>
        <position position="295"/>
    </location>
    <ligand>
        <name>UDP-N-acetyl-alpha-D-glucosamine</name>
        <dbReference type="ChEBI" id="CHEBI:57705"/>
    </ligand>
</feature>
<dbReference type="GO" id="GO:0009252">
    <property type="term" value="P:peptidoglycan biosynthetic process"/>
    <property type="evidence" value="ECO:0007669"/>
    <property type="project" value="UniProtKB-UniRule"/>
</dbReference>
<dbReference type="Gene3D" id="3.40.50.2000">
    <property type="entry name" value="Glycogen Phosphorylase B"/>
    <property type="match status" value="2"/>
</dbReference>
<dbReference type="PANTHER" id="PTHR21015:SF22">
    <property type="entry name" value="GLYCOSYLTRANSFERASE"/>
    <property type="match status" value="1"/>
</dbReference>
<dbReference type="GO" id="GO:0050511">
    <property type="term" value="F:undecaprenyldiphospho-muramoylpentapeptide beta-N-acetylglucosaminyltransferase activity"/>
    <property type="evidence" value="ECO:0007669"/>
    <property type="project" value="UniProtKB-UniRule"/>
</dbReference>
<dbReference type="FunCoup" id="A0A317ZHR6">
    <property type="interactions" value="253"/>
</dbReference>
<organism evidence="13 14">
    <name type="scientific">Coraliomargarita sinensis</name>
    <dbReference type="NCBI Taxonomy" id="2174842"/>
    <lineage>
        <taxon>Bacteria</taxon>
        <taxon>Pseudomonadati</taxon>
        <taxon>Verrucomicrobiota</taxon>
        <taxon>Opitutia</taxon>
        <taxon>Puniceicoccales</taxon>
        <taxon>Coraliomargaritaceae</taxon>
        <taxon>Coraliomargarita</taxon>
    </lineage>
</organism>
<dbReference type="AlphaFoldDB" id="A0A317ZHR6"/>